<organism evidence="2 3">
    <name type="scientific">Toxocara canis</name>
    <name type="common">Canine roundworm</name>
    <dbReference type="NCBI Taxonomy" id="6265"/>
    <lineage>
        <taxon>Eukaryota</taxon>
        <taxon>Metazoa</taxon>
        <taxon>Ecdysozoa</taxon>
        <taxon>Nematoda</taxon>
        <taxon>Chromadorea</taxon>
        <taxon>Rhabditida</taxon>
        <taxon>Spirurina</taxon>
        <taxon>Ascaridomorpha</taxon>
        <taxon>Ascaridoidea</taxon>
        <taxon>Toxocaridae</taxon>
        <taxon>Toxocara</taxon>
    </lineage>
</organism>
<dbReference type="EMBL" id="JPKZ01001543">
    <property type="protein sequence ID" value="KHN81320.1"/>
    <property type="molecule type" value="Genomic_DNA"/>
</dbReference>
<protein>
    <submittedName>
        <fullName evidence="2">Uncharacterized protein</fullName>
    </submittedName>
</protein>
<comment type="caution">
    <text evidence="2">The sequence shown here is derived from an EMBL/GenBank/DDBJ whole genome shotgun (WGS) entry which is preliminary data.</text>
</comment>
<evidence type="ECO:0000313" key="3">
    <source>
        <dbReference type="Proteomes" id="UP000031036"/>
    </source>
</evidence>
<evidence type="ECO:0000313" key="2">
    <source>
        <dbReference type="EMBL" id="KHN81320.1"/>
    </source>
</evidence>
<feature type="compositionally biased region" description="Basic and acidic residues" evidence="1">
    <location>
        <begin position="86"/>
        <end position="97"/>
    </location>
</feature>
<gene>
    <name evidence="2" type="ORF">Tcan_00641</name>
</gene>
<name>A0A0B2VJX5_TOXCA</name>
<feature type="region of interest" description="Disordered" evidence="1">
    <location>
        <begin position="82"/>
        <end position="108"/>
    </location>
</feature>
<evidence type="ECO:0000256" key="1">
    <source>
        <dbReference type="SAM" id="MobiDB-lite"/>
    </source>
</evidence>
<reference evidence="2 3" key="1">
    <citation type="submission" date="2014-11" db="EMBL/GenBank/DDBJ databases">
        <title>Genetic blueprint of the zoonotic pathogen Toxocara canis.</title>
        <authorList>
            <person name="Zhu X.-Q."/>
            <person name="Korhonen P.K."/>
            <person name="Cai H."/>
            <person name="Young N.D."/>
            <person name="Nejsum P."/>
            <person name="von Samson-Himmelstjerna G."/>
            <person name="Boag P.R."/>
            <person name="Tan P."/>
            <person name="Li Q."/>
            <person name="Min J."/>
            <person name="Yang Y."/>
            <person name="Wang X."/>
            <person name="Fang X."/>
            <person name="Hall R.S."/>
            <person name="Hofmann A."/>
            <person name="Sternberg P.W."/>
            <person name="Jex A.R."/>
            <person name="Gasser R.B."/>
        </authorList>
    </citation>
    <scope>NUCLEOTIDE SEQUENCE [LARGE SCALE GENOMIC DNA]</scope>
    <source>
        <strain evidence="2">PN_DK_2014</strain>
    </source>
</reference>
<keyword evidence="3" id="KW-1185">Reference proteome</keyword>
<proteinExistence type="predicted"/>
<feature type="non-terminal residue" evidence="2">
    <location>
        <position position="108"/>
    </location>
</feature>
<sequence length="108" mass="12578">MLRGNLPISLLKTFAFPMPLIDEANFIKLQQSRLDKPINCEVGLDRMSEERLTRKRFNARNTEINRCYARIMVRGEWGARCGDGGHQTERKRERERVMTGSYKSQNAC</sequence>
<dbReference type="AlphaFoldDB" id="A0A0B2VJX5"/>
<accession>A0A0B2VJX5</accession>
<dbReference type="Proteomes" id="UP000031036">
    <property type="component" value="Unassembled WGS sequence"/>
</dbReference>